<evidence type="ECO:0000256" key="8">
    <source>
        <dbReference type="RuleBase" id="RU362106"/>
    </source>
</evidence>
<dbReference type="PROSITE" id="PS50077">
    <property type="entry name" value="HEAT_REPEAT"/>
    <property type="match status" value="1"/>
</dbReference>
<keyword evidence="1 8" id="KW-0698">rRNA processing</keyword>
<dbReference type="SUPFAM" id="SSF53335">
    <property type="entry name" value="S-adenosyl-L-methionine-dependent methyltransferases"/>
    <property type="match status" value="1"/>
</dbReference>
<evidence type="ECO:0000313" key="11">
    <source>
        <dbReference type="EMBL" id="GIX65276.1"/>
    </source>
</evidence>
<dbReference type="RefSeq" id="XP_067717345.1">
    <property type="nucleotide sequence ID" value="XM_067861244.1"/>
</dbReference>
<dbReference type="Pfam" id="PF00398">
    <property type="entry name" value="RrnaAD"/>
    <property type="match status" value="1"/>
</dbReference>
<evidence type="ECO:0000256" key="7">
    <source>
        <dbReference type="PROSITE-ProRule" id="PRU01026"/>
    </source>
</evidence>
<dbReference type="Gene3D" id="1.10.8.480">
    <property type="match status" value="1"/>
</dbReference>
<dbReference type="CDD" id="cd02440">
    <property type="entry name" value="AdoMet_MTases"/>
    <property type="match status" value="1"/>
</dbReference>
<feature type="domain" description="Ribosomal RNA adenine methylase transferase N-terminal" evidence="10">
    <location>
        <begin position="834"/>
        <end position="1002"/>
    </location>
</feature>
<evidence type="ECO:0000256" key="6">
    <source>
        <dbReference type="PROSITE-ProRule" id="PRU00103"/>
    </source>
</evidence>
<comment type="similarity">
    <text evidence="7 8">Belongs to the class I-like SAM-binding methyltransferase superfamily. rRNA adenine N(6)-methyltransferase family.</text>
</comment>
<organism evidence="11 12">
    <name type="scientific">Babesia caballi</name>
    <dbReference type="NCBI Taxonomy" id="5871"/>
    <lineage>
        <taxon>Eukaryota</taxon>
        <taxon>Sar</taxon>
        <taxon>Alveolata</taxon>
        <taxon>Apicomplexa</taxon>
        <taxon>Aconoidasida</taxon>
        <taxon>Piroplasmida</taxon>
        <taxon>Babesiidae</taxon>
        <taxon>Babesia</taxon>
    </lineage>
</organism>
<dbReference type="PROSITE" id="PS51689">
    <property type="entry name" value="SAM_RNA_A_N6_MT"/>
    <property type="match status" value="1"/>
</dbReference>
<name>A0AAV4M1M1_BABCB</name>
<evidence type="ECO:0000256" key="1">
    <source>
        <dbReference type="ARBA" id="ARBA00022552"/>
    </source>
</evidence>
<feature type="compositionally biased region" description="Polar residues" evidence="9">
    <location>
        <begin position="33"/>
        <end position="43"/>
    </location>
</feature>
<feature type="binding site" evidence="7">
    <location>
        <position position="829"/>
    </location>
    <ligand>
        <name>S-adenosyl-L-methionine</name>
        <dbReference type="ChEBI" id="CHEBI:59789"/>
    </ligand>
</feature>
<feature type="binding site" evidence="7">
    <location>
        <position position="854"/>
    </location>
    <ligand>
        <name>S-adenosyl-L-methionine</name>
        <dbReference type="ChEBI" id="CHEBI:59789"/>
    </ligand>
</feature>
<evidence type="ECO:0000256" key="3">
    <source>
        <dbReference type="ARBA" id="ARBA00022679"/>
    </source>
</evidence>
<dbReference type="PANTHER" id="PTHR11727">
    <property type="entry name" value="DIMETHYLADENOSINE TRANSFERASE"/>
    <property type="match status" value="1"/>
</dbReference>
<dbReference type="InterPro" id="IPR016024">
    <property type="entry name" value="ARM-type_fold"/>
</dbReference>
<dbReference type="EC" id="2.1.1.-" evidence="8"/>
<keyword evidence="4 7" id="KW-0949">S-adenosyl-L-methionine</keyword>
<dbReference type="Gene3D" id="3.40.50.150">
    <property type="entry name" value="Vaccinia Virus protein VP39"/>
    <property type="match status" value="1"/>
</dbReference>
<gene>
    <name evidence="11" type="ORF">BcabD6B2_47110</name>
</gene>
<dbReference type="InterPro" id="IPR011989">
    <property type="entry name" value="ARM-like"/>
</dbReference>
<evidence type="ECO:0000313" key="12">
    <source>
        <dbReference type="Proteomes" id="UP001497744"/>
    </source>
</evidence>
<keyword evidence="2 7" id="KW-0489">Methyltransferase</keyword>
<feature type="binding site" evidence="7">
    <location>
        <position position="917"/>
    </location>
    <ligand>
        <name>S-adenosyl-L-methionine</name>
        <dbReference type="ChEBI" id="CHEBI:59789"/>
    </ligand>
</feature>
<dbReference type="InterPro" id="IPR021133">
    <property type="entry name" value="HEAT_type_2"/>
</dbReference>
<feature type="region of interest" description="Disordered" evidence="9">
    <location>
        <begin position="738"/>
        <end position="814"/>
    </location>
</feature>
<keyword evidence="12" id="KW-1185">Reference proteome</keyword>
<feature type="binding site" evidence="7">
    <location>
        <position position="827"/>
    </location>
    <ligand>
        <name>S-adenosyl-L-methionine</name>
        <dbReference type="ChEBI" id="CHEBI:59789"/>
    </ligand>
</feature>
<dbReference type="PANTHER" id="PTHR11727:SF7">
    <property type="entry name" value="DIMETHYLADENOSINE TRANSFERASE-RELATED"/>
    <property type="match status" value="1"/>
</dbReference>
<dbReference type="SUPFAM" id="SSF48371">
    <property type="entry name" value="ARM repeat"/>
    <property type="match status" value="1"/>
</dbReference>
<comment type="caution">
    <text evidence="11">The sequence shown here is derived from an EMBL/GenBank/DDBJ whole genome shotgun (WGS) entry which is preliminary data.</text>
</comment>
<evidence type="ECO:0000259" key="10">
    <source>
        <dbReference type="SMART" id="SM00650"/>
    </source>
</evidence>
<dbReference type="FunFam" id="3.40.50.150:FF:000081">
    <property type="entry name" value="rRNA adenine N(6)-methyltransferase"/>
    <property type="match status" value="1"/>
</dbReference>
<dbReference type="EMBL" id="BPLF01000004">
    <property type="protein sequence ID" value="GIX65276.1"/>
    <property type="molecule type" value="Genomic_DNA"/>
</dbReference>
<dbReference type="InterPro" id="IPR001737">
    <property type="entry name" value="KsgA/Erm"/>
</dbReference>
<dbReference type="Proteomes" id="UP001497744">
    <property type="component" value="Unassembled WGS sequence"/>
</dbReference>
<keyword evidence="3 7" id="KW-0808">Transferase</keyword>
<dbReference type="NCBIfam" id="TIGR00755">
    <property type="entry name" value="ksgA"/>
    <property type="match status" value="1"/>
</dbReference>
<proteinExistence type="inferred from homology"/>
<dbReference type="InterPro" id="IPR029063">
    <property type="entry name" value="SAM-dependent_MTases_sf"/>
</dbReference>
<evidence type="ECO:0000256" key="4">
    <source>
        <dbReference type="ARBA" id="ARBA00022691"/>
    </source>
</evidence>
<feature type="repeat" description="HEAT" evidence="6">
    <location>
        <begin position="340"/>
        <end position="378"/>
    </location>
</feature>
<feature type="compositionally biased region" description="Basic and acidic residues" evidence="9">
    <location>
        <begin position="45"/>
        <end position="59"/>
    </location>
</feature>
<feature type="binding site" evidence="7">
    <location>
        <position position="875"/>
    </location>
    <ligand>
        <name>S-adenosyl-L-methionine</name>
        <dbReference type="ChEBI" id="CHEBI:59789"/>
    </ligand>
</feature>
<dbReference type="GeneID" id="94196757"/>
<dbReference type="SMART" id="SM00650">
    <property type="entry name" value="rADc"/>
    <property type="match status" value="1"/>
</dbReference>
<reference evidence="11 12" key="1">
    <citation type="submission" date="2021-06" db="EMBL/GenBank/DDBJ databases">
        <title>Genome sequence of Babesia caballi.</title>
        <authorList>
            <person name="Yamagishi J."/>
            <person name="Kidaka T."/>
            <person name="Ochi A."/>
        </authorList>
    </citation>
    <scope>NUCLEOTIDE SEQUENCE [LARGE SCALE GENOMIC DNA]</scope>
    <source>
        <strain evidence="11">USDA-D6B2</strain>
    </source>
</reference>
<protein>
    <recommendedName>
        <fullName evidence="8">rRNA adenine N(6)-methyltransferase</fullName>
        <ecNumber evidence="8">2.1.1.-</ecNumber>
    </recommendedName>
</protein>
<dbReference type="AlphaFoldDB" id="A0AAV4M1M1"/>
<dbReference type="GO" id="GO:0003723">
    <property type="term" value="F:RNA binding"/>
    <property type="evidence" value="ECO:0007669"/>
    <property type="project" value="UniProtKB-UniRule"/>
</dbReference>
<sequence length="1178" mass="130163">MDSDVPADSLANNSAEESPKEPSRASSRAASFVSRQNTGSSLEFETAHDAVRATSRDTCEAAADWPSDEPVGKGEKVIPAPPEGAATERTEDTRAKKEELYPAFKYFKSELLGDEEGAAEALSHVDIVTQQLGPELCGTLLVPFLADAQRNVPVKLRRTILKVWSTLSKISNEESYVHAIIQGVAYLISQEDAAVRCGAVDLVVEIVRDVLSSDAAYDVVGTVVMPLLKRLSESEWFAEAVSACRLIPLVYCDASEQDQAELRQCYKQLWESSLMIVRLEVARNLEKLLPIMHMDDSVSMFWLVLKNMSVDHQEDVRAHCVETCLAFARRCTKEQNLSFSYPVIISASSDASWRVRMALAERYQKIYETFGEEELCTHMLDTHFALLSDAVDIVQETALKAFAQWCHALSAPTAERYIAFFESQLIDSTINVRQGICNIFVAFAARMSKERLREVMVPIVKRLLCDDCMDVRLCVIEHIEVLCGKEDFEGDFAAALTDTVERVLQTTQWRHRLVLAEKITSFYNHFGLAIFEQHFSYMLFKLLMDNVWKVRTAVLASLEAVCEDRQGSWVVDNILTELIKIYVDPRSSQYIGPDDVPLSYAFKIVVIQALVVSRDQVARRADRPGTRDSDSAERHQGTPLVACAFGLNWLQDSTANVRFVAAKALRSVFLIYKDDAPEHFLRAHSVLVKLQQDSDVDVRYYAKMALDTYDDCFPTDRRCLHPPVSADLRPRTAASKGLPILRPSAASNHGDQTAEDATPGRTLSHMRRRWVPSEPRVTSLAGPKGARQASSLAATGAGSTQKAPAGGSSGARQMSSGMVFNKKFGQHMLKNPGILDKIVLAAEIRGSDTVLEIGPGTGNLTVRLVPLARKVIAVDIDNRMVSEVKKRCISMGYNNLEVVEGDALRITLPKFDVCTANLPYQISSPFVFKLLSHRPLFRCAVLMFQKEFAERLLASTNEDKYGRLAINTRLFCTVTRVCKVAPGSFNPPPKVDSMIVKIVPREQPLVVRPWCGGPTPAGGLRRVGRDDPRLLLAQEAHSAQPVQEAVGALHSRGQLQELVHHQPAGPGAGALQGTLGRLLSDSAQDYCMGVLEASGLSNRRSITVSIAEFLELMLKFNTAGIHFANVARPAGAAPDGSSLTKGTYGHVGFEPLAGEIRVPEFLFDDDHMELDDDVDMDD</sequence>
<accession>A0AAV4M1M1</accession>
<feature type="binding site" evidence="7">
    <location>
        <position position="902"/>
    </location>
    <ligand>
        <name>S-adenosyl-L-methionine</name>
        <dbReference type="ChEBI" id="CHEBI:59789"/>
    </ligand>
</feature>
<evidence type="ECO:0000256" key="9">
    <source>
        <dbReference type="SAM" id="MobiDB-lite"/>
    </source>
</evidence>
<feature type="region of interest" description="Disordered" evidence="9">
    <location>
        <begin position="1"/>
        <end position="94"/>
    </location>
</feature>
<evidence type="ECO:0000256" key="2">
    <source>
        <dbReference type="ARBA" id="ARBA00022603"/>
    </source>
</evidence>
<dbReference type="InterPro" id="IPR011530">
    <property type="entry name" value="rRNA_adenine_dimethylase"/>
</dbReference>
<dbReference type="GO" id="GO:0000179">
    <property type="term" value="F:rRNA (adenine-N6,N6-)-dimethyltransferase activity"/>
    <property type="evidence" value="ECO:0007669"/>
    <property type="project" value="UniProtKB-UniRule"/>
</dbReference>
<dbReference type="Gene3D" id="1.25.10.10">
    <property type="entry name" value="Leucine-rich Repeat Variant"/>
    <property type="match status" value="1"/>
</dbReference>
<keyword evidence="5 7" id="KW-0694">RNA-binding</keyword>
<dbReference type="InterPro" id="IPR020598">
    <property type="entry name" value="rRNA_Ade_methylase_Trfase_N"/>
</dbReference>
<evidence type="ECO:0000256" key="5">
    <source>
        <dbReference type="ARBA" id="ARBA00022884"/>
    </source>
</evidence>
<feature type="compositionally biased region" description="Low complexity" evidence="9">
    <location>
        <begin position="789"/>
        <end position="800"/>
    </location>
</feature>